<evidence type="ECO:0000313" key="5">
    <source>
        <dbReference type="Proteomes" id="UP000057158"/>
    </source>
</evidence>
<evidence type="ECO:0000256" key="2">
    <source>
        <dbReference type="SAM" id="MobiDB-lite"/>
    </source>
</evidence>
<dbReference type="KEGG" id="des:DSOUD_2245"/>
<dbReference type="EMBL" id="CP010802">
    <property type="protein sequence ID" value="ALC17009.1"/>
    <property type="molecule type" value="Genomic_DNA"/>
</dbReference>
<dbReference type="SUPFAM" id="SSF103088">
    <property type="entry name" value="OmpA-like"/>
    <property type="match status" value="1"/>
</dbReference>
<proteinExistence type="predicted"/>
<accession>A0A0M3QFY0</accession>
<reference evidence="4 5" key="1">
    <citation type="submission" date="2015-07" db="EMBL/GenBank/DDBJ databases">
        <title>Isolation and Genomic Characterization of a Novel Halophilic Metal-Reducing Deltaproteobacterium from the Deep Subsurface.</title>
        <authorList>
            <person name="Badalamenti J.P."/>
            <person name="Summers Z.M."/>
            <person name="Gralnick J.A."/>
            <person name="Bond D.R."/>
        </authorList>
    </citation>
    <scope>NUCLEOTIDE SEQUENCE [LARGE SCALE GENOMIC DNA]</scope>
    <source>
        <strain evidence="4 5">WTL</strain>
    </source>
</reference>
<name>A0A0M3QFY0_9BACT</name>
<sequence>MVEGHTDSVGPAAFNLQLSLIRAEKVRRTLIERYGVSAERVEARGFGESLPQADNSTPEGRQKNRRVLVRLLR</sequence>
<dbReference type="PANTHER" id="PTHR30329:SF21">
    <property type="entry name" value="LIPOPROTEIN YIAD-RELATED"/>
    <property type="match status" value="1"/>
</dbReference>
<gene>
    <name evidence="4" type="ORF">DSOUD_2245</name>
</gene>
<evidence type="ECO:0000313" key="4">
    <source>
        <dbReference type="EMBL" id="ALC17009.1"/>
    </source>
</evidence>
<dbReference type="Pfam" id="PF00691">
    <property type="entry name" value="OmpA"/>
    <property type="match status" value="1"/>
</dbReference>
<dbReference type="PROSITE" id="PS51123">
    <property type="entry name" value="OMPA_2"/>
    <property type="match status" value="1"/>
</dbReference>
<dbReference type="AlphaFoldDB" id="A0A0M3QFY0"/>
<dbReference type="InterPro" id="IPR036737">
    <property type="entry name" value="OmpA-like_sf"/>
</dbReference>
<dbReference type="CDD" id="cd07185">
    <property type="entry name" value="OmpA_C-like"/>
    <property type="match status" value="1"/>
</dbReference>
<feature type="region of interest" description="Disordered" evidence="2">
    <location>
        <begin position="45"/>
        <end position="65"/>
    </location>
</feature>
<protein>
    <submittedName>
        <fullName evidence="4">OmpA family membrane protein</fullName>
    </submittedName>
</protein>
<dbReference type="GO" id="GO:0016020">
    <property type="term" value="C:membrane"/>
    <property type="evidence" value="ECO:0007669"/>
    <property type="project" value="UniProtKB-UniRule"/>
</dbReference>
<feature type="domain" description="OmpA-like" evidence="3">
    <location>
        <begin position="1"/>
        <end position="73"/>
    </location>
</feature>
<organism evidence="4 5">
    <name type="scientific">Desulfuromonas soudanensis</name>
    <dbReference type="NCBI Taxonomy" id="1603606"/>
    <lineage>
        <taxon>Bacteria</taxon>
        <taxon>Pseudomonadati</taxon>
        <taxon>Thermodesulfobacteriota</taxon>
        <taxon>Desulfuromonadia</taxon>
        <taxon>Desulfuromonadales</taxon>
        <taxon>Desulfuromonadaceae</taxon>
        <taxon>Desulfuromonas</taxon>
    </lineage>
</organism>
<evidence type="ECO:0000256" key="1">
    <source>
        <dbReference type="PROSITE-ProRule" id="PRU00473"/>
    </source>
</evidence>
<keyword evidence="1" id="KW-0472">Membrane</keyword>
<keyword evidence="5" id="KW-1185">Reference proteome</keyword>
<dbReference type="Gene3D" id="3.30.1330.60">
    <property type="entry name" value="OmpA-like domain"/>
    <property type="match status" value="1"/>
</dbReference>
<dbReference type="InterPro" id="IPR050330">
    <property type="entry name" value="Bact_OuterMem_StrucFunc"/>
</dbReference>
<dbReference type="STRING" id="1603606.DSOUD_2245"/>
<dbReference type="Proteomes" id="UP000057158">
    <property type="component" value="Chromosome"/>
</dbReference>
<dbReference type="InterPro" id="IPR006665">
    <property type="entry name" value="OmpA-like"/>
</dbReference>
<evidence type="ECO:0000259" key="3">
    <source>
        <dbReference type="PROSITE" id="PS51123"/>
    </source>
</evidence>
<dbReference type="PANTHER" id="PTHR30329">
    <property type="entry name" value="STATOR ELEMENT OF FLAGELLAR MOTOR COMPLEX"/>
    <property type="match status" value="1"/>
</dbReference>